<sequence>MVYTLLKSILDNTALEGRLGKALGRRDKEMVQNISGEASQIKRGEAEKRKYDDIPLNFGMTNDLESQKFYNRSRPQVPSTTPARELPQNPTEALPISSPNTRQSSAPFHERQQLLATDETSHAPQPTLLCTANASGSVPRNVQFAQPPAAHLGELPARPALPQRVLHTGEVQSEQTQIPGLGPQRPPQMLGVLGMSGSLVQKNLLQPDMAGYQMQQAMWRPGFDAAMLDTQSRSLSDTGNSSAQVLPMTMNVEDWLQFFVINGDLSGMNSDVRLG</sequence>
<organism evidence="2 3">
    <name type="scientific">Oidiodendron maius (strain Zn)</name>
    <dbReference type="NCBI Taxonomy" id="913774"/>
    <lineage>
        <taxon>Eukaryota</taxon>
        <taxon>Fungi</taxon>
        <taxon>Dikarya</taxon>
        <taxon>Ascomycota</taxon>
        <taxon>Pezizomycotina</taxon>
        <taxon>Leotiomycetes</taxon>
        <taxon>Leotiomycetes incertae sedis</taxon>
        <taxon>Myxotrichaceae</taxon>
        <taxon>Oidiodendron</taxon>
    </lineage>
</organism>
<feature type="compositionally biased region" description="Polar residues" evidence="1">
    <location>
        <begin position="71"/>
        <end position="82"/>
    </location>
</feature>
<reference evidence="3" key="2">
    <citation type="submission" date="2015-01" db="EMBL/GenBank/DDBJ databases">
        <title>Evolutionary Origins and Diversification of the Mycorrhizal Mutualists.</title>
        <authorList>
            <consortium name="DOE Joint Genome Institute"/>
            <consortium name="Mycorrhizal Genomics Consortium"/>
            <person name="Kohler A."/>
            <person name="Kuo A."/>
            <person name="Nagy L.G."/>
            <person name="Floudas D."/>
            <person name="Copeland A."/>
            <person name="Barry K.W."/>
            <person name="Cichocki N."/>
            <person name="Veneault-Fourrey C."/>
            <person name="LaButti K."/>
            <person name="Lindquist E.A."/>
            <person name="Lipzen A."/>
            <person name="Lundell T."/>
            <person name="Morin E."/>
            <person name="Murat C."/>
            <person name="Riley R."/>
            <person name="Ohm R."/>
            <person name="Sun H."/>
            <person name="Tunlid A."/>
            <person name="Henrissat B."/>
            <person name="Grigoriev I.V."/>
            <person name="Hibbett D.S."/>
            <person name="Martin F."/>
        </authorList>
    </citation>
    <scope>NUCLEOTIDE SEQUENCE [LARGE SCALE GENOMIC DNA]</scope>
    <source>
        <strain evidence="3">Zn</strain>
    </source>
</reference>
<evidence type="ECO:0000313" key="2">
    <source>
        <dbReference type="EMBL" id="KIN08992.1"/>
    </source>
</evidence>
<protein>
    <submittedName>
        <fullName evidence="2">Uncharacterized protein</fullName>
    </submittedName>
</protein>
<dbReference type="Proteomes" id="UP000054321">
    <property type="component" value="Unassembled WGS sequence"/>
</dbReference>
<dbReference type="HOGENOM" id="CLU_1042263_0_0_1"/>
<dbReference type="AlphaFoldDB" id="A0A0C3I3M9"/>
<keyword evidence="3" id="KW-1185">Reference proteome</keyword>
<dbReference type="InParanoid" id="A0A0C3I3M9"/>
<gene>
    <name evidence="2" type="ORF">OIDMADRAFT_48828</name>
</gene>
<feature type="compositionally biased region" description="Polar residues" evidence="1">
    <location>
        <begin position="97"/>
        <end position="106"/>
    </location>
</feature>
<reference evidence="2 3" key="1">
    <citation type="submission" date="2014-04" db="EMBL/GenBank/DDBJ databases">
        <authorList>
            <consortium name="DOE Joint Genome Institute"/>
            <person name="Kuo A."/>
            <person name="Martino E."/>
            <person name="Perotto S."/>
            <person name="Kohler A."/>
            <person name="Nagy L.G."/>
            <person name="Floudas D."/>
            <person name="Copeland A."/>
            <person name="Barry K.W."/>
            <person name="Cichocki N."/>
            <person name="Veneault-Fourrey C."/>
            <person name="LaButti K."/>
            <person name="Lindquist E.A."/>
            <person name="Lipzen A."/>
            <person name="Lundell T."/>
            <person name="Morin E."/>
            <person name="Murat C."/>
            <person name="Sun H."/>
            <person name="Tunlid A."/>
            <person name="Henrissat B."/>
            <person name="Grigoriev I.V."/>
            <person name="Hibbett D.S."/>
            <person name="Martin F."/>
            <person name="Nordberg H.P."/>
            <person name="Cantor M.N."/>
            <person name="Hua S.X."/>
        </authorList>
    </citation>
    <scope>NUCLEOTIDE SEQUENCE [LARGE SCALE GENOMIC DNA]</scope>
    <source>
        <strain evidence="2 3">Zn</strain>
    </source>
</reference>
<evidence type="ECO:0000256" key="1">
    <source>
        <dbReference type="SAM" id="MobiDB-lite"/>
    </source>
</evidence>
<dbReference type="EMBL" id="KN832870">
    <property type="protein sequence ID" value="KIN08992.1"/>
    <property type="molecule type" value="Genomic_DNA"/>
</dbReference>
<dbReference type="OrthoDB" id="25391at2759"/>
<accession>A0A0C3I3M9</accession>
<proteinExistence type="predicted"/>
<feature type="region of interest" description="Disordered" evidence="1">
    <location>
        <begin position="71"/>
        <end position="108"/>
    </location>
</feature>
<evidence type="ECO:0000313" key="3">
    <source>
        <dbReference type="Proteomes" id="UP000054321"/>
    </source>
</evidence>
<name>A0A0C3I3M9_OIDMZ</name>
<dbReference type="STRING" id="913774.A0A0C3I3M9"/>